<organism evidence="2 3">
    <name type="scientific">Pyrus ussuriensis x Pyrus communis</name>
    <dbReference type="NCBI Taxonomy" id="2448454"/>
    <lineage>
        <taxon>Eukaryota</taxon>
        <taxon>Viridiplantae</taxon>
        <taxon>Streptophyta</taxon>
        <taxon>Embryophyta</taxon>
        <taxon>Tracheophyta</taxon>
        <taxon>Spermatophyta</taxon>
        <taxon>Magnoliopsida</taxon>
        <taxon>eudicotyledons</taxon>
        <taxon>Gunneridae</taxon>
        <taxon>Pentapetalae</taxon>
        <taxon>rosids</taxon>
        <taxon>fabids</taxon>
        <taxon>Rosales</taxon>
        <taxon>Rosaceae</taxon>
        <taxon>Amygdaloideae</taxon>
        <taxon>Maleae</taxon>
        <taxon>Pyrus</taxon>
    </lineage>
</organism>
<protein>
    <submittedName>
        <fullName evidence="2">Uncharacterized protein</fullName>
    </submittedName>
</protein>
<comment type="caution">
    <text evidence="2">The sequence shown here is derived from an EMBL/GenBank/DDBJ whole genome shotgun (WGS) entry which is preliminary data.</text>
</comment>
<reference evidence="2 3" key="1">
    <citation type="submission" date="2019-09" db="EMBL/GenBank/DDBJ databases">
        <authorList>
            <person name="Ou C."/>
        </authorList>
    </citation>
    <scope>NUCLEOTIDE SEQUENCE [LARGE SCALE GENOMIC DNA]</scope>
    <source>
        <strain evidence="2">S2</strain>
        <tissue evidence="2">Leaf</tissue>
    </source>
</reference>
<dbReference type="OrthoDB" id="657187at2759"/>
<feature type="compositionally biased region" description="Basic and acidic residues" evidence="1">
    <location>
        <begin position="162"/>
        <end position="171"/>
    </location>
</feature>
<dbReference type="Proteomes" id="UP000327157">
    <property type="component" value="Chromosome 8"/>
</dbReference>
<keyword evidence="3" id="KW-1185">Reference proteome</keyword>
<name>A0A5N5HSX1_9ROSA</name>
<evidence type="ECO:0000313" key="3">
    <source>
        <dbReference type="Proteomes" id="UP000327157"/>
    </source>
</evidence>
<sequence>MLNEELRSQSPTSPLHHHKRHYRSICLPACFSSMSTHPFDVLDNDADHYHNCNSQRARTPPPRSPPSEIKDRCMHLISKIGGGVRSGRVRRRNASADFSYDPSSYALNFEDDTSKAEDQLLVNGFSARLSALSIPTTPLEKKVSRNALDEILENEEEFAAEAADKDKEAKSRANGGAAQRRRGRSRHSLASADFGYEPSSYARDFEDDVNRADEIISLRRFGGLLAQPKQSLTTAPPPAKCSPLRPEIAAFS</sequence>
<feature type="region of interest" description="Disordered" evidence="1">
    <location>
        <begin position="227"/>
        <end position="252"/>
    </location>
</feature>
<gene>
    <name evidence="2" type="ORF">D8674_034047</name>
</gene>
<proteinExistence type="predicted"/>
<feature type="region of interest" description="Disordered" evidence="1">
    <location>
        <begin position="158"/>
        <end position="191"/>
    </location>
</feature>
<evidence type="ECO:0000256" key="1">
    <source>
        <dbReference type="SAM" id="MobiDB-lite"/>
    </source>
</evidence>
<dbReference type="EMBL" id="SMOL01000148">
    <property type="protein sequence ID" value="KAB2629252.1"/>
    <property type="molecule type" value="Genomic_DNA"/>
</dbReference>
<dbReference type="AlphaFoldDB" id="A0A5N5HSX1"/>
<reference evidence="3" key="2">
    <citation type="submission" date="2019-10" db="EMBL/GenBank/DDBJ databases">
        <title>A de novo genome assembly of a pear dwarfing rootstock.</title>
        <authorList>
            <person name="Wang F."/>
            <person name="Wang J."/>
            <person name="Li S."/>
            <person name="Zhang Y."/>
            <person name="Fang M."/>
            <person name="Ma L."/>
            <person name="Zhao Y."/>
            <person name="Jiang S."/>
        </authorList>
    </citation>
    <scope>NUCLEOTIDE SEQUENCE [LARGE SCALE GENOMIC DNA]</scope>
</reference>
<evidence type="ECO:0000313" key="2">
    <source>
        <dbReference type="EMBL" id="KAB2629252.1"/>
    </source>
</evidence>
<accession>A0A5N5HSX1</accession>
<reference evidence="2 3" key="3">
    <citation type="submission" date="2019-11" db="EMBL/GenBank/DDBJ databases">
        <title>A de novo genome assembly of a pear dwarfing rootstock.</title>
        <authorList>
            <person name="Wang F."/>
            <person name="Wang J."/>
            <person name="Li S."/>
            <person name="Zhang Y."/>
            <person name="Fang M."/>
            <person name="Ma L."/>
            <person name="Zhao Y."/>
            <person name="Jiang S."/>
        </authorList>
    </citation>
    <scope>NUCLEOTIDE SEQUENCE [LARGE SCALE GENOMIC DNA]</scope>
    <source>
        <strain evidence="2">S2</strain>
        <tissue evidence="2">Leaf</tissue>
    </source>
</reference>
<dbReference type="PANTHER" id="PTHR33168">
    <property type="entry name" value="STRESS INDUCED PROTEIN-RELATED"/>
    <property type="match status" value="1"/>
</dbReference>